<sequence length="324" mass="34513">MAEGETDALRIAAREIPIPAHLSPEARAWLAMPRPPEGANVYPALDDAEAWRQRVAASDAMIMSVHLGGGRAFDGTVTEIAEGAARGFEILSAGVDPADPRVFLDVHGGGLIMGAGEVCKAMAINTAAYVRARVVAPDYRMPPDHPFPIGLDDCLAFYRRLLRDRDPREIIVGGASAGGNLAAALVLRARDEGLPLPAAVVLLSPEIDLTESGDTFRTNAGIDGMGSLMQANLLYAAGRDLSDPYVSPLFGDYAKGFPPTLLTAGTRDVFLSNAVRLHRKLRTAGVPAELHVLEAAAHGAFGNRTPEEAELDAEVRGFCERWWG</sequence>
<comment type="similarity">
    <text evidence="1">Belongs to the 'GDXG' lipolytic enzyme family.</text>
</comment>
<evidence type="ECO:0000313" key="4">
    <source>
        <dbReference type="EMBL" id="MEJ5977311.1"/>
    </source>
</evidence>
<name>A0ABU8RWC2_9SPHN</name>
<keyword evidence="5" id="KW-1185">Reference proteome</keyword>
<evidence type="ECO:0000256" key="1">
    <source>
        <dbReference type="ARBA" id="ARBA00010515"/>
    </source>
</evidence>
<reference evidence="4 5" key="1">
    <citation type="submission" date="2024-03" db="EMBL/GenBank/DDBJ databases">
        <authorList>
            <person name="Jo J.-H."/>
        </authorList>
    </citation>
    <scope>NUCLEOTIDE SEQUENCE [LARGE SCALE GENOMIC DNA]</scope>
    <source>
        <strain evidence="4 5">PS1R-30</strain>
    </source>
</reference>
<dbReference type="EMBL" id="JBBHJZ010000002">
    <property type="protein sequence ID" value="MEJ5977311.1"/>
    <property type="molecule type" value="Genomic_DNA"/>
</dbReference>
<gene>
    <name evidence="4" type="ORF">WG901_11735</name>
</gene>
<feature type="domain" description="Alpha/beta hydrolase fold-3" evidence="3">
    <location>
        <begin position="104"/>
        <end position="300"/>
    </location>
</feature>
<dbReference type="Pfam" id="PF07859">
    <property type="entry name" value="Abhydrolase_3"/>
    <property type="match status" value="1"/>
</dbReference>
<dbReference type="GO" id="GO:0016787">
    <property type="term" value="F:hydrolase activity"/>
    <property type="evidence" value="ECO:0007669"/>
    <property type="project" value="UniProtKB-KW"/>
</dbReference>
<proteinExistence type="inferred from homology"/>
<protein>
    <submittedName>
        <fullName evidence="4">Alpha/beta hydrolase</fullName>
    </submittedName>
</protein>
<dbReference type="Gene3D" id="3.40.50.1820">
    <property type="entry name" value="alpha/beta hydrolase"/>
    <property type="match status" value="1"/>
</dbReference>
<dbReference type="PANTHER" id="PTHR48081">
    <property type="entry name" value="AB HYDROLASE SUPERFAMILY PROTEIN C4A8.06C"/>
    <property type="match status" value="1"/>
</dbReference>
<comment type="caution">
    <text evidence="4">The sequence shown here is derived from an EMBL/GenBank/DDBJ whole genome shotgun (WGS) entry which is preliminary data.</text>
</comment>
<evidence type="ECO:0000256" key="2">
    <source>
        <dbReference type="ARBA" id="ARBA00022801"/>
    </source>
</evidence>
<dbReference type="InterPro" id="IPR013094">
    <property type="entry name" value="AB_hydrolase_3"/>
</dbReference>
<keyword evidence="2 4" id="KW-0378">Hydrolase</keyword>
<dbReference type="RefSeq" id="WP_339587250.1">
    <property type="nucleotide sequence ID" value="NZ_JBBHJZ010000002.1"/>
</dbReference>
<organism evidence="4 5">
    <name type="scientific">Novosphingobium anseongense</name>
    <dbReference type="NCBI Taxonomy" id="3133436"/>
    <lineage>
        <taxon>Bacteria</taxon>
        <taxon>Pseudomonadati</taxon>
        <taxon>Pseudomonadota</taxon>
        <taxon>Alphaproteobacteria</taxon>
        <taxon>Sphingomonadales</taxon>
        <taxon>Sphingomonadaceae</taxon>
        <taxon>Novosphingobium</taxon>
    </lineage>
</organism>
<evidence type="ECO:0000259" key="3">
    <source>
        <dbReference type="Pfam" id="PF07859"/>
    </source>
</evidence>
<dbReference type="PANTHER" id="PTHR48081:SF30">
    <property type="entry name" value="ACETYL-HYDROLASE LIPR-RELATED"/>
    <property type="match status" value="1"/>
</dbReference>
<dbReference type="Proteomes" id="UP001361239">
    <property type="component" value="Unassembled WGS sequence"/>
</dbReference>
<dbReference type="InterPro" id="IPR029058">
    <property type="entry name" value="AB_hydrolase_fold"/>
</dbReference>
<dbReference type="SUPFAM" id="SSF53474">
    <property type="entry name" value="alpha/beta-Hydrolases"/>
    <property type="match status" value="1"/>
</dbReference>
<evidence type="ECO:0000313" key="5">
    <source>
        <dbReference type="Proteomes" id="UP001361239"/>
    </source>
</evidence>
<dbReference type="InterPro" id="IPR050300">
    <property type="entry name" value="GDXG_lipolytic_enzyme"/>
</dbReference>
<accession>A0ABU8RWC2</accession>